<comment type="caution">
    <text evidence="2">The sequence shown here is derived from an EMBL/GenBank/DDBJ whole genome shotgun (WGS) entry which is preliminary data.</text>
</comment>
<dbReference type="STRING" id="1797727.A3B51_01120"/>
<gene>
    <name evidence="2" type="ORF">A3B51_01120</name>
</gene>
<sequence>MDTSDVGAEVGGVVSNAGGSIVNELRKIGQTAFSQILGTHPTDQIPDKDELAEMAKKDEKFSIEEQAKIHAKIKAIYEEFEAMKKKKQQEKEAAKKVQEEEAKKLEELSEERVKEQELAVNPAIQKTKAEIKNYGAE</sequence>
<dbReference type="AlphaFoldDB" id="A0A1F5HHK6"/>
<dbReference type="EMBL" id="MFBQ01000047">
    <property type="protein sequence ID" value="OGE03594.1"/>
    <property type="molecule type" value="Genomic_DNA"/>
</dbReference>
<reference evidence="2 3" key="1">
    <citation type="journal article" date="2016" name="Nat. Commun.">
        <title>Thousands of microbial genomes shed light on interconnected biogeochemical processes in an aquifer system.</title>
        <authorList>
            <person name="Anantharaman K."/>
            <person name="Brown C.T."/>
            <person name="Hug L.A."/>
            <person name="Sharon I."/>
            <person name="Castelle C.J."/>
            <person name="Probst A.J."/>
            <person name="Thomas B.C."/>
            <person name="Singh A."/>
            <person name="Wilkins M.J."/>
            <person name="Karaoz U."/>
            <person name="Brodie E.L."/>
            <person name="Williams K.H."/>
            <person name="Hubbard S.S."/>
            <person name="Banfield J.F."/>
        </authorList>
    </citation>
    <scope>NUCLEOTIDE SEQUENCE [LARGE SCALE GENOMIC DNA]</scope>
</reference>
<name>A0A1F5HHK6_9BACT</name>
<accession>A0A1F5HHK6</accession>
<evidence type="ECO:0000256" key="1">
    <source>
        <dbReference type="SAM" id="MobiDB-lite"/>
    </source>
</evidence>
<evidence type="ECO:0000313" key="3">
    <source>
        <dbReference type="Proteomes" id="UP000176780"/>
    </source>
</evidence>
<feature type="region of interest" description="Disordered" evidence="1">
    <location>
        <begin position="87"/>
        <end position="137"/>
    </location>
</feature>
<dbReference type="Proteomes" id="UP000176780">
    <property type="component" value="Unassembled WGS sequence"/>
</dbReference>
<feature type="compositionally biased region" description="Basic and acidic residues" evidence="1">
    <location>
        <begin position="87"/>
        <end position="117"/>
    </location>
</feature>
<proteinExistence type="predicted"/>
<organism evidence="2 3">
    <name type="scientific">Candidatus Curtissbacteria bacterium RIFCSPLOWO2_01_FULL_41_18</name>
    <dbReference type="NCBI Taxonomy" id="1797727"/>
    <lineage>
        <taxon>Bacteria</taxon>
        <taxon>Candidatus Curtissiibacteriota</taxon>
    </lineage>
</organism>
<protein>
    <submittedName>
        <fullName evidence="2">Uncharacterized protein</fullName>
    </submittedName>
</protein>
<evidence type="ECO:0000313" key="2">
    <source>
        <dbReference type="EMBL" id="OGE03594.1"/>
    </source>
</evidence>